<accession>A0A7W1XTC7</accession>
<dbReference type="RefSeq" id="WP_181740712.1">
    <property type="nucleotide sequence ID" value="NZ_JACEOL010000035.1"/>
</dbReference>
<sequence>MNSILCQIRIHSKTPAKAIVISQTLWKHWGCKNGQSIKVQLGNKTVIARILTASVTGHKIFLSSDVAKQLSFPYPGTIRALYSDKTLKFGPVIGILTTGFCGNQDQPFGRRSQLFRSFIQAGAHEKPLFYVFTPEMVNWNNQTVWGWYFIQNRWQRFQSPFPDVIYERVPNRRAESLAQVQSCLRRFKQTTNCKVFNQGFFNKWSIHKMLSTHPLTSTFMPETFLPPTLQVLKSMLDEYQMVYLKPSGGSLGLGIFRITHHPGKGYYCRFHQGNRNVLHLFRSLEALIQHYFGSIDSPRFKKYLVQQGIRLIRHNNRPVDFRVHMHKDAGGNWNVVAIGSKAAGFGSITTHVRTGGSVISTDQLLGKTFRHHAFEVKKMIVRSAILIARTLEEKIDGPLGELGLDMGVDRNGRVWLFEVNAKPGRHIFLHPSLREAGRRSAKYITDYCLNLTNFI</sequence>
<dbReference type="Gene3D" id="3.30.470.20">
    <property type="entry name" value="ATP-grasp fold, B domain"/>
    <property type="match status" value="1"/>
</dbReference>
<dbReference type="SUPFAM" id="SSF56059">
    <property type="entry name" value="Glutathione synthetase ATP-binding domain-like"/>
    <property type="match status" value="1"/>
</dbReference>
<evidence type="ECO:0000313" key="2">
    <source>
        <dbReference type="Proteomes" id="UP000538292"/>
    </source>
</evidence>
<dbReference type="InterPro" id="IPR026838">
    <property type="entry name" value="YheC/D"/>
</dbReference>
<organism evidence="1 2">
    <name type="scientific">Thermoactinomyces mirandus</name>
    <dbReference type="NCBI Taxonomy" id="2756294"/>
    <lineage>
        <taxon>Bacteria</taxon>
        <taxon>Bacillati</taxon>
        <taxon>Bacillota</taxon>
        <taxon>Bacilli</taxon>
        <taxon>Bacillales</taxon>
        <taxon>Thermoactinomycetaceae</taxon>
        <taxon>Thermoactinomyces</taxon>
    </lineage>
</organism>
<dbReference type="Pfam" id="PF14398">
    <property type="entry name" value="ATPgrasp_YheCD"/>
    <property type="match status" value="1"/>
</dbReference>
<gene>
    <name evidence="1" type="ORF">H2C83_10840</name>
</gene>
<dbReference type="Proteomes" id="UP000538292">
    <property type="component" value="Unassembled WGS sequence"/>
</dbReference>
<reference evidence="1 2" key="1">
    <citation type="submission" date="2020-07" db="EMBL/GenBank/DDBJ databases">
        <title>Thermoactinomyces phylogeny.</title>
        <authorList>
            <person name="Dunlap C."/>
        </authorList>
    </citation>
    <scope>NUCLEOTIDE SEQUENCE [LARGE SCALE GENOMIC DNA]</scope>
    <source>
        <strain evidence="1 2">AMNI-1</strain>
    </source>
</reference>
<proteinExistence type="predicted"/>
<protein>
    <submittedName>
        <fullName evidence="1">YheC/YheD family protein</fullName>
    </submittedName>
</protein>
<keyword evidence="2" id="KW-1185">Reference proteome</keyword>
<dbReference type="EMBL" id="JACEOL010000035">
    <property type="protein sequence ID" value="MBA4602801.1"/>
    <property type="molecule type" value="Genomic_DNA"/>
</dbReference>
<name>A0A7W1XTC7_9BACL</name>
<dbReference type="AlphaFoldDB" id="A0A7W1XTC7"/>
<comment type="caution">
    <text evidence="1">The sequence shown here is derived from an EMBL/GenBank/DDBJ whole genome shotgun (WGS) entry which is preliminary data.</text>
</comment>
<evidence type="ECO:0000313" key="1">
    <source>
        <dbReference type="EMBL" id="MBA4602801.1"/>
    </source>
</evidence>